<keyword evidence="3" id="KW-1185">Reference proteome</keyword>
<dbReference type="HOGENOM" id="CLU_1937508_0_0_1"/>
<dbReference type="InParanoid" id="C0NDF0"/>
<name>C0NDF0_AJECG</name>
<evidence type="ECO:0000256" key="1">
    <source>
        <dbReference type="SAM" id="MobiDB-lite"/>
    </source>
</evidence>
<accession>C0NDF0</accession>
<feature type="region of interest" description="Disordered" evidence="1">
    <location>
        <begin position="96"/>
        <end position="118"/>
    </location>
</feature>
<dbReference type="EMBL" id="GG663363">
    <property type="protein sequence ID" value="EEH11691.1"/>
    <property type="molecule type" value="Genomic_DNA"/>
</dbReference>
<proteinExistence type="predicted"/>
<dbReference type="AlphaFoldDB" id="C0NDF0"/>
<gene>
    <name evidence="2" type="ORF">HCBG_01146</name>
</gene>
<evidence type="ECO:0000313" key="3">
    <source>
        <dbReference type="Proteomes" id="UP000001631"/>
    </source>
</evidence>
<protein>
    <submittedName>
        <fullName evidence="2">Uncharacterized protein</fullName>
    </submittedName>
</protein>
<dbReference type="Proteomes" id="UP000001631">
    <property type="component" value="Unassembled WGS sequence"/>
</dbReference>
<sequence length="130" mass="13961">MRIHLPEKMRLRTTTTMTASNLPACQTAPRAWASGVQWPTSTPHRCQGAEEQQANSTLGGLTGNVQVGLSETFSCHVMSCHVMGGGTFADWTIERPGSQRVGGEKQASDDAGPAAGQREAGRRCCVTWRC</sequence>
<dbReference type="GeneID" id="69034163"/>
<dbReference type="VEuPathDB" id="FungiDB:I7I50_03220"/>
<reference evidence="2" key="1">
    <citation type="submission" date="2009-02" db="EMBL/GenBank/DDBJ databases">
        <title>The Genome Sequence of Ajellomyces capsulatus strain G186AR.</title>
        <authorList>
            <consortium name="The Broad Institute Genome Sequencing Platform"/>
            <person name="Champion M."/>
            <person name="Cuomo C."/>
            <person name="Ma L.-J."/>
            <person name="Henn M.R."/>
            <person name="Sil A."/>
            <person name="Goldman B."/>
            <person name="Young S.K."/>
            <person name="Kodira C.D."/>
            <person name="Zeng Q."/>
            <person name="Koehrsen M."/>
            <person name="Alvarado L."/>
            <person name="Berlin A."/>
            <person name="Borenstein D."/>
            <person name="Chen Z."/>
            <person name="Engels R."/>
            <person name="Freedman E."/>
            <person name="Gellesch M."/>
            <person name="Goldberg J."/>
            <person name="Griggs A."/>
            <person name="Gujja S."/>
            <person name="Heiman D."/>
            <person name="Hepburn T."/>
            <person name="Howarth C."/>
            <person name="Jen D."/>
            <person name="Larson L."/>
            <person name="Lewis B."/>
            <person name="Mehta T."/>
            <person name="Park D."/>
            <person name="Pearson M."/>
            <person name="Roberts A."/>
            <person name="Saif S."/>
            <person name="Shea T."/>
            <person name="Shenoy N."/>
            <person name="Sisk P."/>
            <person name="Stolte C."/>
            <person name="Sykes S."/>
            <person name="Walk T."/>
            <person name="White J."/>
            <person name="Yandava C."/>
            <person name="Klein B."/>
            <person name="McEwen J.G."/>
            <person name="Puccia R."/>
            <person name="Goldman G.H."/>
            <person name="Felipe M.S."/>
            <person name="Nino-Vega G."/>
            <person name="San-Blas G."/>
            <person name="Taylor J."/>
            <person name="Mendoza L."/>
            <person name="Galagan J."/>
            <person name="Nusbaum C."/>
            <person name="Birren B."/>
        </authorList>
    </citation>
    <scope>NUCLEOTIDE SEQUENCE</scope>
    <source>
        <strain evidence="2">G186AR</strain>
    </source>
</reference>
<organism evidence="2 3">
    <name type="scientific">Ajellomyces capsulatus (strain G186AR / H82 / ATCC MYA-2454 / RMSCC 2432)</name>
    <name type="common">Darling's disease fungus</name>
    <name type="synonym">Histoplasma capsulatum</name>
    <dbReference type="NCBI Taxonomy" id="447093"/>
    <lineage>
        <taxon>Eukaryota</taxon>
        <taxon>Fungi</taxon>
        <taxon>Dikarya</taxon>
        <taxon>Ascomycota</taxon>
        <taxon>Pezizomycotina</taxon>
        <taxon>Eurotiomycetes</taxon>
        <taxon>Eurotiomycetidae</taxon>
        <taxon>Onygenales</taxon>
        <taxon>Ajellomycetaceae</taxon>
        <taxon>Histoplasma</taxon>
    </lineage>
</organism>
<evidence type="ECO:0000313" key="2">
    <source>
        <dbReference type="EMBL" id="EEH11691.1"/>
    </source>
</evidence>
<dbReference type="RefSeq" id="XP_045292171.1">
    <property type="nucleotide sequence ID" value="XM_045428196.1"/>
</dbReference>